<feature type="repeat" description="ANK" evidence="3">
    <location>
        <begin position="1188"/>
        <end position="1220"/>
    </location>
</feature>
<dbReference type="InterPro" id="IPR036770">
    <property type="entry name" value="Ankyrin_rpt-contain_sf"/>
</dbReference>
<feature type="repeat" description="ANK" evidence="3">
    <location>
        <begin position="1221"/>
        <end position="1253"/>
    </location>
</feature>
<evidence type="ECO:0000256" key="3">
    <source>
        <dbReference type="PROSITE-ProRule" id="PRU00023"/>
    </source>
</evidence>
<evidence type="ECO:0000256" key="2">
    <source>
        <dbReference type="ARBA" id="ARBA00023043"/>
    </source>
</evidence>
<keyword evidence="7" id="KW-0378">Hydrolase</keyword>
<feature type="repeat" description="ANK" evidence="3">
    <location>
        <begin position="1287"/>
        <end position="1319"/>
    </location>
</feature>
<dbReference type="Gene3D" id="3.40.50.300">
    <property type="entry name" value="P-loop containing nucleotide triphosphate hydrolases"/>
    <property type="match status" value="1"/>
</dbReference>
<feature type="repeat" description="ANK" evidence="3">
    <location>
        <begin position="1254"/>
        <end position="1286"/>
    </location>
</feature>
<feature type="domain" description="Nephrocystin 3-like N-terminal" evidence="6">
    <location>
        <begin position="275"/>
        <end position="440"/>
    </location>
</feature>
<dbReference type="Pfam" id="PF24809">
    <property type="entry name" value="DUF7708"/>
    <property type="match status" value="1"/>
</dbReference>
<keyword evidence="1" id="KW-0677">Repeat</keyword>
<dbReference type="PANTHER" id="PTHR24123">
    <property type="entry name" value="ANKYRIN REPEAT-CONTAINING"/>
    <property type="match status" value="1"/>
</dbReference>
<feature type="repeat" description="ANK" evidence="3">
    <location>
        <begin position="982"/>
        <end position="1005"/>
    </location>
</feature>
<dbReference type="GO" id="GO:0016787">
    <property type="term" value="F:hydrolase activity"/>
    <property type="evidence" value="ECO:0007669"/>
    <property type="project" value="UniProtKB-KW"/>
</dbReference>
<proteinExistence type="predicted"/>
<feature type="domain" description="DUF7708" evidence="5">
    <location>
        <begin position="87"/>
        <end position="222"/>
    </location>
</feature>
<sequence length="1558" mass="171040">MANRNLAHRILIQDYDGNPSSPNAVGMGGAGYQEASSPPHNTMEDVDRFKVATFNDLKSAVKDIQTEQAGRKSLRNLNKIRPYLDGLEQYAAVIEVFVNSKPDILAFIWGPIKFCLNIASNFLEAFDALLDAYKKIGDALPIFSAINDLFSSHSHVQQVLVNLYEDILDFHGRAVDFFRQRAWKITMKLAFRTFRSMFEDVLKNLERSKDLLYRSADIASFREAQDSRALFKQQFDAQEERERRDRRSTALEWLSHEGCERFHEELQEKRKGFPNTARWIFQETAYKEWLSGTRARDQPFWISGIPGAGKTVLFSSIVDEIRSNSPKATVAFFYCKYNNVLRNSYQEIVKSLIAQLLYNDDDCLRYLYDKAVTSRERHPSTRSVLEDLIVTMAQLHRNLFIGIDGVDECEPSERRCILSLVHNLLKLSDTELDLKVFLASCTEKDIEESLQLSTHLALKPHHLDSDIRSYIDIRSIELGEAFSFNRERVHEVACKVAGRPKGMFLLARLIMDNLLEQDTWEDVDEELGTGILPRRIDEAYGRMLLRIRKHENSIPRVKRILAMMTVAKRPLWLHEIQGALSIRLDDKSIDLEHRKIRKHLKAICGSIVEVHEYDSVELIHHTAKTFLEQTHSEQFINADIANRNMATLCMSYLTFDCIALEFNHSEYLKRVKMGEYTFLEYSICYWIQHMHYFRSAADEVSGEIQFLMKLSHEVLGLHSEILLSANTPKNGRYIATADQEATWELLDHVQESFEAAHTIDNGSDQLEFPRPKLYRLLLHIRDLVEAASEESTGLSTPVTEAYGMLIFKCPIVRCKHFHEGFRSRGKRDGHVKGHQRSFRCAVEDCDYQSFGFASKAALTAHSLACHDSSCEVSTFPTIQPRSIWKCLEDAIDDDDAIAVQALCEEVMDLPDNKTGLLLRAVEKKSFKAACTIVKLLGGNSKEMSHPGRRGQSALHVAAELGDEDFVRLISGTSADVNLRDAQGMSPICIAARNGHIGVVQLLLQHDELDMSLESKSSYLNTPLLCAAAAGHLEVVGVLLEDGAQQYVPGGHFLKALNAAGASRHEAIVRFMLEKGSTVFSQNLYDKKLGAALNKGAEVAVKLLLQRRSMKTNRGEVDETGKTYGNALQLAASRGDGAKIKGLLDQGADINNVSGNHGSALQVAARQGKIDIVQLLLDNGAAINAAGGVHGSALYVAARLGHKDTVQLLLSNGADVNATGGEYGSALQAAAHLGHKDTVQLLLNNGADVNARGGEHGSALQAAASFGHEDTVQLLLNNGADVNARGGEHGSALYAATRLGHKDTVQLLLNNAADVNVTGGFYGTALQAAAHLGHEDIVPLLLNNGADVNAAGGEHGSALYAAARLGHKDTVQLLLNNAADVNITGGFYGSALQAAAHLDTVQLLLNNGADVNATGGELGSALQAAACLGQENTVQLLLNNGADVNAAGGRYGNALQAAASFGHEDTVQLLLNNGADVNATGGEHGSALYAAARLGHKDTVQLLLNNAADVNVTGGFYGSVKCTAAGSTSWARGHSTIVVEQRADVNTKGGESRKRPTGC</sequence>
<dbReference type="InterPro" id="IPR027417">
    <property type="entry name" value="P-loop_NTPase"/>
</dbReference>
<feature type="repeat" description="ANK" evidence="3">
    <location>
        <begin position="1323"/>
        <end position="1352"/>
    </location>
</feature>
<dbReference type="InterPro" id="IPR054471">
    <property type="entry name" value="GPIID_WHD"/>
</dbReference>
<evidence type="ECO:0000313" key="7">
    <source>
        <dbReference type="EMBL" id="SLM39561.1"/>
    </source>
</evidence>
<feature type="repeat" description="ANK" evidence="3">
    <location>
        <begin position="1353"/>
        <end position="1385"/>
    </location>
</feature>
<dbReference type="PROSITE" id="PS50297">
    <property type="entry name" value="ANK_REP_REGION"/>
    <property type="match status" value="13"/>
</dbReference>
<dbReference type="PANTHER" id="PTHR24123:SF33">
    <property type="entry name" value="PROTEIN HOS4"/>
    <property type="match status" value="1"/>
</dbReference>
<dbReference type="SMART" id="SM00248">
    <property type="entry name" value="ANK"/>
    <property type="match status" value="16"/>
</dbReference>
<protein>
    <submittedName>
        <fullName evidence="7">p-loop containing nucleoside triphosphate hydrolase</fullName>
    </submittedName>
</protein>
<dbReference type="Pfam" id="PF22939">
    <property type="entry name" value="WHD_GPIID"/>
    <property type="match status" value="1"/>
</dbReference>
<dbReference type="InterPro" id="IPR056125">
    <property type="entry name" value="DUF7708"/>
</dbReference>
<feature type="repeat" description="ANK" evidence="3">
    <location>
        <begin position="1416"/>
        <end position="1448"/>
    </location>
</feature>
<dbReference type="PRINTS" id="PR01415">
    <property type="entry name" value="ANKYRIN"/>
</dbReference>
<dbReference type="Proteomes" id="UP000192927">
    <property type="component" value="Unassembled WGS sequence"/>
</dbReference>
<feature type="repeat" description="ANK" evidence="3">
    <location>
        <begin position="1449"/>
        <end position="1481"/>
    </location>
</feature>
<feature type="repeat" description="ANK" evidence="3">
    <location>
        <begin position="949"/>
        <end position="981"/>
    </location>
</feature>
<dbReference type="InterPro" id="IPR051165">
    <property type="entry name" value="Multifunctional_ANK_Repeat"/>
</dbReference>
<keyword evidence="8" id="KW-1185">Reference proteome</keyword>
<dbReference type="Gene3D" id="1.25.40.20">
    <property type="entry name" value="Ankyrin repeat-containing domain"/>
    <property type="match status" value="3"/>
</dbReference>
<dbReference type="Pfam" id="PF12796">
    <property type="entry name" value="Ank_2"/>
    <property type="match status" value="5"/>
</dbReference>
<dbReference type="SUPFAM" id="SSF48403">
    <property type="entry name" value="Ankyrin repeat"/>
    <property type="match status" value="2"/>
</dbReference>
<evidence type="ECO:0000259" key="5">
    <source>
        <dbReference type="Pfam" id="PF24809"/>
    </source>
</evidence>
<keyword evidence="2 3" id="KW-0040">ANK repeat</keyword>
<feature type="domain" description="GPI inositol-deacylase winged helix" evidence="4">
    <location>
        <begin position="557"/>
        <end position="630"/>
    </location>
</feature>
<dbReference type="EMBL" id="FWEW01003525">
    <property type="protein sequence ID" value="SLM39561.1"/>
    <property type="molecule type" value="Genomic_DNA"/>
</dbReference>
<dbReference type="InterPro" id="IPR002110">
    <property type="entry name" value="Ankyrin_rpt"/>
</dbReference>
<feature type="repeat" description="ANK" evidence="3">
    <location>
        <begin position="1482"/>
        <end position="1514"/>
    </location>
</feature>
<dbReference type="SUPFAM" id="SSF52540">
    <property type="entry name" value="P-loop containing nucleoside triphosphate hydrolases"/>
    <property type="match status" value="1"/>
</dbReference>
<evidence type="ECO:0000313" key="8">
    <source>
        <dbReference type="Proteomes" id="UP000192927"/>
    </source>
</evidence>
<evidence type="ECO:0000259" key="4">
    <source>
        <dbReference type="Pfam" id="PF22939"/>
    </source>
</evidence>
<name>A0A1W5D939_9LECA</name>
<feature type="repeat" description="ANK" evidence="3">
    <location>
        <begin position="1155"/>
        <end position="1187"/>
    </location>
</feature>
<accession>A0A1W5D939</accession>
<evidence type="ECO:0000259" key="6">
    <source>
        <dbReference type="Pfam" id="PF24883"/>
    </source>
</evidence>
<feature type="repeat" description="ANK" evidence="3">
    <location>
        <begin position="1018"/>
        <end position="1044"/>
    </location>
</feature>
<dbReference type="PROSITE" id="PS50088">
    <property type="entry name" value="ANK_REPEAT"/>
    <property type="match status" value="13"/>
</dbReference>
<dbReference type="Pfam" id="PF00023">
    <property type="entry name" value="Ank"/>
    <property type="match status" value="1"/>
</dbReference>
<organism evidence="7 8">
    <name type="scientific">Lasallia pustulata</name>
    <dbReference type="NCBI Taxonomy" id="136370"/>
    <lineage>
        <taxon>Eukaryota</taxon>
        <taxon>Fungi</taxon>
        <taxon>Dikarya</taxon>
        <taxon>Ascomycota</taxon>
        <taxon>Pezizomycotina</taxon>
        <taxon>Lecanoromycetes</taxon>
        <taxon>OSLEUM clade</taxon>
        <taxon>Umbilicariomycetidae</taxon>
        <taxon>Umbilicariales</taxon>
        <taxon>Umbilicariaceae</taxon>
        <taxon>Lasallia</taxon>
    </lineage>
</organism>
<dbReference type="InterPro" id="IPR056884">
    <property type="entry name" value="NPHP3-like_N"/>
</dbReference>
<dbReference type="Pfam" id="PF24883">
    <property type="entry name" value="NPHP3_N"/>
    <property type="match status" value="1"/>
</dbReference>
<evidence type="ECO:0000256" key="1">
    <source>
        <dbReference type="ARBA" id="ARBA00022737"/>
    </source>
</evidence>
<reference evidence="8" key="1">
    <citation type="submission" date="2017-03" db="EMBL/GenBank/DDBJ databases">
        <authorList>
            <person name="Sharma R."/>
            <person name="Thines M."/>
        </authorList>
    </citation>
    <scope>NUCLEOTIDE SEQUENCE [LARGE SCALE GENOMIC DNA]</scope>
</reference>